<dbReference type="InterPro" id="IPR036317">
    <property type="entry name" value="Cullin_homology_sf"/>
</dbReference>
<accession>A0AAU9K6I6</accession>
<protein>
    <recommendedName>
        <fullName evidence="2">Cullin family profile domain-containing protein</fullName>
    </recommendedName>
</protein>
<evidence type="ECO:0000313" key="3">
    <source>
        <dbReference type="EMBL" id="CAG9335349.1"/>
    </source>
</evidence>
<dbReference type="GO" id="GO:0070979">
    <property type="term" value="P:protein K11-linked ubiquitination"/>
    <property type="evidence" value="ECO:0007669"/>
    <property type="project" value="TreeGrafter"/>
</dbReference>
<dbReference type="PANTHER" id="PTHR45957">
    <property type="entry name" value="ANAPHASE-PROMOTING COMPLEX SUBUNIT 2"/>
    <property type="match status" value="1"/>
</dbReference>
<dbReference type="EMBL" id="CAJZBQ010000062">
    <property type="protein sequence ID" value="CAG9335349.1"/>
    <property type="molecule type" value="Genomic_DNA"/>
</dbReference>
<proteinExistence type="inferred from homology"/>
<dbReference type="SUPFAM" id="SSF75632">
    <property type="entry name" value="Cullin homology domain"/>
    <property type="match status" value="1"/>
</dbReference>
<evidence type="ECO:0000259" key="2">
    <source>
        <dbReference type="PROSITE" id="PS50069"/>
    </source>
</evidence>
<dbReference type="GO" id="GO:0006511">
    <property type="term" value="P:ubiquitin-dependent protein catabolic process"/>
    <property type="evidence" value="ECO:0007669"/>
    <property type="project" value="InterPro"/>
</dbReference>
<dbReference type="GO" id="GO:0007091">
    <property type="term" value="P:metaphase/anaphase transition of mitotic cell cycle"/>
    <property type="evidence" value="ECO:0007669"/>
    <property type="project" value="TreeGrafter"/>
</dbReference>
<dbReference type="Proteomes" id="UP001162131">
    <property type="component" value="Unassembled WGS sequence"/>
</dbReference>
<dbReference type="InterPro" id="IPR016158">
    <property type="entry name" value="Cullin_homology"/>
</dbReference>
<comment type="similarity">
    <text evidence="1">Belongs to the cullin family.</text>
</comment>
<dbReference type="InterPro" id="IPR057975">
    <property type="entry name" value="TPR_ANAPC2"/>
</dbReference>
<keyword evidence="4" id="KW-1185">Reference proteome</keyword>
<evidence type="ECO:0000313" key="4">
    <source>
        <dbReference type="Proteomes" id="UP001162131"/>
    </source>
</evidence>
<feature type="domain" description="Cullin family profile" evidence="2">
    <location>
        <begin position="308"/>
        <end position="514"/>
    </location>
</feature>
<reference evidence="3" key="1">
    <citation type="submission" date="2021-09" db="EMBL/GenBank/DDBJ databases">
        <authorList>
            <consortium name="AG Swart"/>
            <person name="Singh M."/>
            <person name="Singh A."/>
            <person name="Seah K."/>
            <person name="Emmerich C."/>
        </authorList>
    </citation>
    <scope>NUCLEOTIDE SEQUENCE</scope>
    <source>
        <strain evidence="3">ATCC30299</strain>
    </source>
</reference>
<organism evidence="3 4">
    <name type="scientific">Blepharisma stoltei</name>
    <dbReference type="NCBI Taxonomy" id="1481888"/>
    <lineage>
        <taxon>Eukaryota</taxon>
        <taxon>Sar</taxon>
        <taxon>Alveolata</taxon>
        <taxon>Ciliophora</taxon>
        <taxon>Postciliodesmatophora</taxon>
        <taxon>Heterotrichea</taxon>
        <taxon>Heterotrichida</taxon>
        <taxon>Blepharismidae</taxon>
        <taxon>Blepharisma</taxon>
    </lineage>
</organism>
<dbReference type="GO" id="GO:0031625">
    <property type="term" value="F:ubiquitin protein ligase binding"/>
    <property type="evidence" value="ECO:0007669"/>
    <property type="project" value="InterPro"/>
</dbReference>
<sequence length="540" mass="62654">MDSNWIQQASSLFEVDLVGKNILNLQEINNWVLQSGLSQLKSIGNIENEASLKSMTNLALEHESTLLIRTAVLEKLRIHGWNLIADECFLECIKKTVYTKVKSIAKINESCLYPSLDWLNCYFLPWVRSHFDSMENLQYWESFTIHEFYYSIGLIRIEQIFDLILDFPETKPAIDDLAEALKYCDLSKILENKTKEQLIQRAVHCSKSTDGILLVYINLTKIMPLLFPTINLLESISGPLKQELRSRTDTFKCIIKTISEDEELYALLDIKQKSIKEQDDFSSDEDEKSALDWQPIPRSALRNVISALNKKSDIVSMLINIYGSPELFMEEYRTYLCKKLWNNTQFEVGNEIKDLEMLKKRFGEGNVHKCEVMIQDILSSKRINAFVHEKGKGKGFLPIKSLDFLIISSYFWPLEEQDMKFELPEKIGKVFEEYSELYTYMKASRKLKFHEQLGSVTLTLDFANGSKKFEGVTPLHAAIISLFDEDDREKSSEDLSKQLGIHPHKLRKEISFWESRGVLQRNKKGEEYYYSAVKVLNNLE</sequence>
<dbReference type="Gene3D" id="3.30.230.130">
    <property type="entry name" value="Cullin, Chain C, Domain 2"/>
    <property type="match status" value="1"/>
</dbReference>
<evidence type="ECO:0000256" key="1">
    <source>
        <dbReference type="PROSITE-ProRule" id="PRU00330"/>
    </source>
</evidence>
<comment type="caution">
    <text evidence="3">The sequence shown here is derived from an EMBL/GenBank/DDBJ whole genome shotgun (WGS) entry which is preliminary data.</text>
</comment>
<name>A0AAU9K6I6_9CILI</name>
<dbReference type="Pfam" id="PF26557">
    <property type="entry name" value="Cullin_AB"/>
    <property type="match status" value="1"/>
</dbReference>
<dbReference type="Gene3D" id="1.20.1310.10">
    <property type="entry name" value="Cullin Repeats"/>
    <property type="match status" value="1"/>
</dbReference>
<dbReference type="Pfam" id="PF25773">
    <property type="entry name" value="TPR_ANAPC2"/>
    <property type="match status" value="1"/>
</dbReference>
<dbReference type="PANTHER" id="PTHR45957:SF1">
    <property type="entry name" value="ANAPHASE-PROMOTING COMPLEX SUBUNIT 2"/>
    <property type="match status" value="1"/>
</dbReference>
<dbReference type="SMART" id="SM00182">
    <property type="entry name" value="CULLIN"/>
    <property type="match status" value="1"/>
</dbReference>
<dbReference type="GO" id="GO:0005680">
    <property type="term" value="C:anaphase-promoting complex"/>
    <property type="evidence" value="ECO:0007669"/>
    <property type="project" value="TreeGrafter"/>
</dbReference>
<dbReference type="InterPro" id="IPR044554">
    <property type="entry name" value="ANAPC2"/>
</dbReference>
<dbReference type="AlphaFoldDB" id="A0AAU9K6I6"/>
<dbReference type="PROSITE" id="PS50069">
    <property type="entry name" value="CULLIN_2"/>
    <property type="match status" value="1"/>
</dbReference>
<gene>
    <name evidence="3" type="ORF">BSTOLATCC_MIC63825</name>
</gene>
<dbReference type="InterPro" id="IPR059120">
    <property type="entry name" value="Cullin-like_AB"/>
</dbReference>